<reference evidence="1 2" key="1">
    <citation type="submission" date="2020-06" db="EMBL/GenBank/DDBJ databases">
        <title>Transcriptomic and genomic resources for Thalictrum thalictroides and T. hernandezii: Facilitating candidate gene discovery in an emerging model plant lineage.</title>
        <authorList>
            <person name="Arias T."/>
            <person name="Riano-Pachon D.M."/>
            <person name="Di Stilio V.S."/>
        </authorList>
    </citation>
    <scope>NUCLEOTIDE SEQUENCE [LARGE SCALE GENOMIC DNA]</scope>
    <source>
        <strain evidence="2">cv. WT478/WT964</strain>
        <tissue evidence="1">Leaves</tissue>
    </source>
</reference>
<comment type="caution">
    <text evidence="1">The sequence shown here is derived from an EMBL/GenBank/DDBJ whole genome shotgun (WGS) entry which is preliminary data.</text>
</comment>
<name>A0A7J6VSI8_THATH</name>
<dbReference type="AlphaFoldDB" id="A0A7J6VSI8"/>
<accession>A0A7J6VSI8</accession>
<sequence length="173" mass="19823">MDHCHSVGNQYFDSSQLPEKIVISKNTKSYSSLASLLSQTGIQDILFWTVSKDNTMHFILSPLGIKILRGIFKYLRDLYKDKRHHGNLYLANSIMVRHDYFTKIDNLFNESDGAIKDLGDLRDFVLSRFHDLSNNGFLKTSISHLIHMINTLQRQCDPNTSNATSKMKADLIV</sequence>
<dbReference type="EMBL" id="JABWDY010027235">
    <property type="protein sequence ID" value="KAF5188066.1"/>
    <property type="molecule type" value="Genomic_DNA"/>
</dbReference>
<organism evidence="1 2">
    <name type="scientific">Thalictrum thalictroides</name>
    <name type="common">Rue-anemone</name>
    <name type="synonym">Anemone thalictroides</name>
    <dbReference type="NCBI Taxonomy" id="46969"/>
    <lineage>
        <taxon>Eukaryota</taxon>
        <taxon>Viridiplantae</taxon>
        <taxon>Streptophyta</taxon>
        <taxon>Embryophyta</taxon>
        <taxon>Tracheophyta</taxon>
        <taxon>Spermatophyta</taxon>
        <taxon>Magnoliopsida</taxon>
        <taxon>Ranunculales</taxon>
        <taxon>Ranunculaceae</taxon>
        <taxon>Thalictroideae</taxon>
        <taxon>Thalictrum</taxon>
    </lineage>
</organism>
<gene>
    <name evidence="1" type="ORF">FRX31_022347</name>
</gene>
<keyword evidence="2" id="KW-1185">Reference proteome</keyword>
<evidence type="ECO:0000313" key="1">
    <source>
        <dbReference type="EMBL" id="KAF5188066.1"/>
    </source>
</evidence>
<evidence type="ECO:0000313" key="2">
    <source>
        <dbReference type="Proteomes" id="UP000554482"/>
    </source>
</evidence>
<protein>
    <submittedName>
        <fullName evidence="1">Uncharacterized protein</fullName>
    </submittedName>
</protein>
<dbReference type="Proteomes" id="UP000554482">
    <property type="component" value="Unassembled WGS sequence"/>
</dbReference>
<proteinExistence type="predicted"/>